<evidence type="ECO:0000313" key="2">
    <source>
        <dbReference type="Proteomes" id="UP000018877"/>
    </source>
</evidence>
<comment type="caution">
    <text evidence="1">The sequence shown here is derived from an EMBL/GenBank/DDBJ whole genome shotgun (WGS) entry which is preliminary data.</text>
</comment>
<gene>
    <name evidence="1" type="ORF">BAVI_08181</name>
</gene>
<protein>
    <submittedName>
        <fullName evidence="1">Uncharacterized protein</fullName>
    </submittedName>
</protein>
<dbReference type="Proteomes" id="UP000018877">
    <property type="component" value="Unassembled WGS sequence"/>
</dbReference>
<keyword evidence="2" id="KW-1185">Reference proteome</keyword>
<accession>A0AB94IQK8</accession>
<reference evidence="1 2" key="1">
    <citation type="journal article" date="2014" name="Environ. Microbiol.">
        <title>The nitrate-ammonifying and nosZ-carrying bacterium Bacillus vireti is a potent source and sink for nitric and nitrous oxide under high nitrate conditions.</title>
        <authorList>
            <person name="Mania D."/>
            <person name="Heylen K."/>
            <person name="van Spanning R.J."/>
            <person name="Frostegard A."/>
        </authorList>
    </citation>
    <scope>NUCLEOTIDE SEQUENCE [LARGE SCALE GENOMIC DNA]</scope>
    <source>
        <strain evidence="1 2">LMG 21834</strain>
    </source>
</reference>
<evidence type="ECO:0000313" key="1">
    <source>
        <dbReference type="EMBL" id="ETI69371.1"/>
    </source>
</evidence>
<sequence>MSLARKLLKLFQKNGAYRRVIKMQKLQSKLVRPSNKYFFDDGAKNGKIFSVDVKEFDSYYHDSGKRVALNTKVEFIKPNGEFFYLYYAPTITWSEKGKFLKMLHDLDVVPAEGEELDINALVGMNVTATIENVERDNVVYSNIVRIQKRGTSTQAKAQKEEDSEMMKQLFDVDDIDFGDM</sequence>
<dbReference type="EMBL" id="ALAN01000055">
    <property type="protein sequence ID" value="ETI69371.1"/>
    <property type="molecule type" value="Genomic_DNA"/>
</dbReference>
<dbReference type="AlphaFoldDB" id="A0AB94IQK8"/>
<organism evidence="1 2">
    <name type="scientific">Neobacillus vireti LMG 21834</name>
    <dbReference type="NCBI Taxonomy" id="1131730"/>
    <lineage>
        <taxon>Bacteria</taxon>
        <taxon>Bacillati</taxon>
        <taxon>Bacillota</taxon>
        <taxon>Bacilli</taxon>
        <taxon>Bacillales</taxon>
        <taxon>Bacillaceae</taxon>
        <taxon>Neobacillus</taxon>
    </lineage>
</organism>
<name>A0AB94IQK8_9BACI</name>
<proteinExistence type="predicted"/>